<comment type="caution">
    <text evidence="2">The sequence shown here is derived from an EMBL/GenBank/DDBJ whole genome shotgun (WGS) entry which is preliminary data.</text>
</comment>
<dbReference type="PANTHER" id="PTHR11715:SF3">
    <property type="entry name" value="GLYCINE CLEAVAGE SYSTEM H PROTEIN-RELATED"/>
    <property type="match status" value="1"/>
</dbReference>
<evidence type="ECO:0000313" key="2">
    <source>
        <dbReference type="EMBL" id="KRK48640.1"/>
    </source>
</evidence>
<dbReference type="STRING" id="1302272.FC96_GL000954"/>
<name>A0A0R1HPR5_9LACO</name>
<dbReference type="EMBL" id="AZCX01000002">
    <property type="protein sequence ID" value="KRK48640.1"/>
    <property type="molecule type" value="Genomic_DNA"/>
</dbReference>
<dbReference type="GO" id="GO:0005960">
    <property type="term" value="C:glycine cleavage complex"/>
    <property type="evidence" value="ECO:0007669"/>
    <property type="project" value="InterPro"/>
</dbReference>
<proteinExistence type="predicted"/>
<organism evidence="2 3">
    <name type="scientific">Secundilactobacillus kimchicus JCM 15530</name>
    <dbReference type="NCBI Taxonomy" id="1302272"/>
    <lineage>
        <taxon>Bacteria</taxon>
        <taxon>Bacillati</taxon>
        <taxon>Bacillota</taxon>
        <taxon>Bacilli</taxon>
        <taxon>Lactobacillales</taxon>
        <taxon>Lactobacillaceae</taxon>
        <taxon>Secundilactobacillus</taxon>
    </lineage>
</organism>
<dbReference type="AlphaFoldDB" id="A0A0R1HPR5"/>
<dbReference type="GO" id="GO:0005829">
    <property type="term" value="C:cytosol"/>
    <property type="evidence" value="ECO:0007669"/>
    <property type="project" value="TreeGrafter"/>
</dbReference>
<sequence>MFHKQTAFDPQEKDGVWYQVIKPGLVRVGISAMATDDIGTISFLDFSTDETAITTGDDLVELEGEKAVETLKSPVTGQIINRNSTLISQPELVNQHQPKENWLVEVQVS</sequence>
<gene>
    <name evidence="2" type="ORF">FC96_GL000954</name>
</gene>
<dbReference type="InterPro" id="IPR002930">
    <property type="entry name" value="GCV_H"/>
</dbReference>
<accession>A0A0R1HPR5</accession>
<dbReference type="GO" id="GO:0009249">
    <property type="term" value="P:protein lipoylation"/>
    <property type="evidence" value="ECO:0007669"/>
    <property type="project" value="TreeGrafter"/>
</dbReference>
<dbReference type="CDD" id="cd06848">
    <property type="entry name" value="GCS_H"/>
    <property type="match status" value="1"/>
</dbReference>
<dbReference type="InterPro" id="IPR033753">
    <property type="entry name" value="GCV_H/Fam206"/>
</dbReference>
<evidence type="ECO:0000256" key="1">
    <source>
        <dbReference type="ARBA" id="ARBA00022823"/>
    </source>
</evidence>
<dbReference type="InterPro" id="IPR011053">
    <property type="entry name" value="Single_hybrid_motif"/>
</dbReference>
<reference evidence="2 3" key="1">
    <citation type="journal article" date="2015" name="Genome Announc.">
        <title>Expanding the biotechnology potential of lactobacilli through comparative genomics of 213 strains and associated genera.</title>
        <authorList>
            <person name="Sun Z."/>
            <person name="Harris H.M."/>
            <person name="McCann A."/>
            <person name="Guo C."/>
            <person name="Argimon S."/>
            <person name="Zhang W."/>
            <person name="Yang X."/>
            <person name="Jeffery I.B."/>
            <person name="Cooney J.C."/>
            <person name="Kagawa T.F."/>
            <person name="Liu W."/>
            <person name="Song Y."/>
            <person name="Salvetti E."/>
            <person name="Wrobel A."/>
            <person name="Rasinkangas P."/>
            <person name="Parkhill J."/>
            <person name="Rea M.C."/>
            <person name="O'Sullivan O."/>
            <person name="Ritari J."/>
            <person name="Douillard F.P."/>
            <person name="Paul Ross R."/>
            <person name="Yang R."/>
            <person name="Briner A.E."/>
            <person name="Felis G.E."/>
            <person name="de Vos W.M."/>
            <person name="Barrangou R."/>
            <person name="Klaenhammer T.R."/>
            <person name="Caufield P.W."/>
            <person name="Cui Y."/>
            <person name="Zhang H."/>
            <person name="O'Toole P.W."/>
        </authorList>
    </citation>
    <scope>NUCLEOTIDE SEQUENCE [LARGE SCALE GENOMIC DNA]</scope>
    <source>
        <strain evidence="2 3">JCM 15530</strain>
    </source>
</reference>
<keyword evidence="1" id="KW-0450">Lipoyl</keyword>
<evidence type="ECO:0000313" key="3">
    <source>
        <dbReference type="Proteomes" id="UP000050911"/>
    </source>
</evidence>
<dbReference type="PANTHER" id="PTHR11715">
    <property type="entry name" value="GLYCINE CLEAVAGE SYSTEM H PROTEIN"/>
    <property type="match status" value="1"/>
</dbReference>
<dbReference type="Pfam" id="PF01597">
    <property type="entry name" value="GCV_H"/>
    <property type="match status" value="1"/>
</dbReference>
<dbReference type="GO" id="GO:0019464">
    <property type="term" value="P:glycine decarboxylation via glycine cleavage system"/>
    <property type="evidence" value="ECO:0007669"/>
    <property type="project" value="InterPro"/>
</dbReference>
<keyword evidence="3" id="KW-1185">Reference proteome</keyword>
<dbReference type="Gene3D" id="2.40.50.100">
    <property type="match status" value="1"/>
</dbReference>
<dbReference type="SUPFAM" id="SSF51230">
    <property type="entry name" value="Single hybrid motif"/>
    <property type="match status" value="1"/>
</dbReference>
<protein>
    <recommendedName>
        <fullName evidence="4">Lipoyl-binding domain-containing protein</fullName>
    </recommendedName>
</protein>
<dbReference type="Proteomes" id="UP000050911">
    <property type="component" value="Unassembled WGS sequence"/>
</dbReference>
<dbReference type="PATRIC" id="fig|1302272.5.peg.961"/>
<evidence type="ECO:0008006" key="4">
    <source>
        <dbReference type="Google" id="ProtNLM"/>
    </source>
</evidence>